<dbReference type="GO" id="GO:0008270">
    <property type="term" value="F:zinc ion binding"/>
    <property type="evidence" value="ECO:0007669"/>
    <property type="project" value="UniProtKB-KW"/>
</dbReference>
<evidence type="ECO:0000313" key="7">
    <source>
        <dbReference type="EMBL" id="KAK4759906.1"/>
    </source>
</evidence>
<evidence type="ECO:0000256" key="2">
    <source>
        <dbReference type="ARBA" id="ARBA00022723"/>
    </source>
</evidence>
<organism evidence="7 8">
    <name type="scientific">Trapa incisa</name>
    <dbReference type="NCBI Taxonomy" id="236973"/>
    <lineage>
        <taxon>Eukaryota</taxon>
        <taxon>Viridiplantae</taxon>
        <taxon>Streptophyta</taxon>
        <taxon>Embryophyta</taxon>
        <taxon>Tracheophyta</taxon>
        <taxon>Spermatophyta</taxon>
        <taxon>Magnoliopsida</taxon>
        <taxon>eudicotyledons</taxon>
        <taxon>Gunneridae</taxon>
        <taxon>Pentapetalae</taxon>
        <taxon>rosids</taxon>
        <taxon>malvids</taxon>
        <taxon>Myrtales</taxon>
        <taxon>Lythraceae</taxon>
        <taxon>Trapa</taxon>
    </lineage>
</organism>
<keyword evidence="4" id="KW-0862">Zinc</keyword>
<feature type="domain" description="AN1-type" evidence="6">
    <location>
        <begin position="8"/>
        <end position="56"/>
    </location>
</feature>
<protein>
    <recommendedName>
        <fullName evidence="6">AN1-type domain-containing protein</fullName>
    </recommendedName>
</protein>
<proteinExistence type="predicted"/>
<dbReference type="AlphaFoldDB" id="A0AAN7K8F1"/>
<evidence type="ECO:0000256" key="4">
    <source>
        <dbReference type="ARBA" id="ARBA00022833"/>
    </source>
</evidence>
<comment type="caution">
    <text evidence="7">The sequence shown here is derived from an EMBL/GenBank/DDBJ whole genome shotgun (WGS) entry which is preliminary data.</text>
</comment>
<dbReference type="EMBL" id="JAXIOK010000011">
    <property type="protein sequence ID" value="KAK4759906.1"/>
    <property type="molecule type" value="Genomic_DNA"/>
</dbReference>
<name>A0AAN7K8F1_9MYRT</name>
<reference evidence="7 8" key="1">
    <citation type="journal article" date="2023" name="Hortic Res">
        <title>Pangenome of water caltrop reveals structural variations and asymmetric subgenome divergence after allopolyploidization.</title>
        <authorList>
            <person name="Zhang X."/>
            <person name="Chen Y."/>
            <person name="Wang L."/>
            <person name="Yuan Y."/>
            <person name="Fang M."/>
            <person name="Shi L."/>
            <person name="Lu R."/>
            <person name="Comes H.P."/>
            <person name="Ma Y."/>
            <person name="Chen Y."/>
            <person name="Huang G."/>
            <person name="Zhou Y."/>
            <person name="Zheng Z."/>
            <person name="Qiu Y."/>
        </authorList>
    </citation>
    <scope>NUCLEOTIDE SEQUENCE [LARGE SCALE GENOMIC DNA]</scope>
    <source>
        <tissue evidence="7">Roots</tissue>
    </source>
</reference>
<dbReference type="InterPro" id="IPR000058">
    <property type="entry name" value="Znf_AN1"/>
</dbReference>
<keyword evidence="2" id="KW-0479">Metal-binding</keyword>
<gene>
    <name evidence="7" type="ORF">SAY87_023037</name>
</gene>
<dbReference type="GO" id="GO:0005737">
    <property type="term" value="C:cytoplasm"/>
    <property type="evidence" value="ECO:0007669"/>
    <property type="project" value="TreeGrafter"/>
</dbReference>
<keyword evidence="3 5" id="KW-0863">Zinc-finger</keyword>
<dbReference type="PANTHER" id="PTHR14677">
    <property type="entry name" value="ARSENITE INDUCUBLE RNA ASSOCIATED PROTEIN AIP-1-RELATED"/>
    <property type="match status" value="1"/>
</dbReference>
<dbReference type="SUPFAM" id="SSF118310">
    <property type="entry name" value="AN1-like Zinc finger"/>
    <property type="match status" value="2"/>
</dbReference>
<evidence type="ECO:0000256" key="5">
    <source>
        <dbReference type="PROSITE-ProRule" id="PRU00449"/>
    </source>
</evidence>
<dbReference type="SMART" id="SM00154">
    <property type="entry name" value="ZnF_AN1"/>
    <property type="match status" value="2"/>
</dbReference>
<feature type="domain" description="AN1-type" evidence="6">
    <location>
        <begin position="95"/>
        <end position="145"/>
    </location>
</feature>
<evidence type="ECO:0000259" key="6">
    <source>
        <dbReference type="PROSITE" id="PS51039"/>
    </source>
</evidence>
<dbReference type="Gene3D" id="4.10.1110.10">
    <property type="entry name" value="AN1-like Zinc finger"/>
    <property type="match status" value="2"/>
</dbReference>
<evidence type="ECO:0000256" key="1">
    <source>
        <dbReference type="ARBA" id="ARBA00003732"/>
    </source>
</evidence>
<dbReference type="Pfam" id="PF01428">
    <property type="entry name" value="zf-AN1"/>
    <property type="match status" value="2"/>
</dbReference>
<sequence length="192" mass="21531">MGGTEAFPDLGRHCQHPDCHQLDFLPFTCHGCDKMFCLEHRSYKDHGCPGSDRMSRKVIVCETCSTSIETTGKDVEEERLMMEDHWKSGSCNPARKKKPKCPVKRCRETLTFSNTITCKICKVNVCLSHRAPADHECLQKQKTWTISPAPSCTAGASKEKFMEALSQRDGKDFSKGVQASGDQRLHKAISVH</sequence>
<dbReference type="InterPro" id="IPR035896">
    <property type="entry name" value="AN1-like_Znf"/>
</dbReference>
<comment type="function">
    <text evidence="1">May be involved in environmental stress response.</text>
</comment>
<dbReference type="Proteomes" id="UP001345219">
    <property type="component" value="Chromosome 17"/>
</dbReference>
<dbReference type="PROSITE" id="PS51039">
    <property type="entry name" value="ZF_AN1"/>
    <property type="match status" value="2"/>
</dbReference>
<evidence type="ECO:0000256" key="3">
    <source>
        <dbReference type="ARBA" id="ARBA00022771"/>
    </source>
</evidence>
<keyword evidence="8" id="KW-1185">Reference proteome</keyword>
<evidence type="ECO:0000313" key="8">
    <source>
        <dbReference type="Proteomes" id="UP001345219"/>
    </source>
</evidence>
<dbReference type="PANTHER" id="PTHR14677:SF20">
    <property type="entry name" value="ZINC FINGER AN1-TYPE CONTAINING 2A-RELATED"/>
    <property type="match status" value="1"/>
</dbReference>
<accession>A0AAN7K8F1</accession>